<organism evidence="2 3">
    <name type="scientific">Cyclonatronum proteinivorum</name>
    <dbReference type="NCBI Taxonomy" id="1457365"/>
    <lineage>
        <taxon>Bacteria</taxon>
        <taxon>Pseudomonadati</taxon>
        <taxon>Balneolota</taxon>
        <taxon>Balneolia</taxon>
        <taxon>Balneolales</taxon>
        <taxon>Cyclonatronaceae</taxon>
        <taxon>Cyclonatronum</taxon>
    </lineage>
</organism>
<evidence type="ECO:0000313" key="3">
    <source>
        <dbReference type="Proteomes" id="UP000254808"/>
    </source>
</evidence>
<keyword evidence="1" id="KW-0732">Signal</keyword>
<sequence>MKTIPKITAVLLISFIALVLMAANVAMVSQFRAEIPDPAKNEINIQWTVQQESGVMHYELMRKMVRDSDFVLLATVDVLPPSSQPNQYQYLDRNVFRNAGNTEPVIYELNVVFTNGERRFIGQAEVNYTSTAVRRTWGSIKAMFQ</sequence>
<dbReference type="EMBL" id="CP027806">
    <property type="protein sequence ID" value="AXJ01557.1"/>
    <property type="molecule type" value="Genomic_DNA"/>
</dbReference>
<dbReference type="AlphaFoldDB" id="A0A345UM55"/>
<reference evidence="2 3" key="1">
    <citation type="submission" date="2018-03" db="EMBL/GenBank/DDBJ databases">
        <title>Phenotypic and genomic properties of Cyclonatronum proteinivorum gen. nov., sp. nov., a haloalkaliphilic bacteroidete from soda lakes possessing Na+-translocating rhodopsin.</title>
        <authorList>
            <person name="Toshchakov S.V."/>
            <person name="Korzhenkov A."/>
            <person name="Samarov N.I."/>
            <person name="Kublanov I.V."/>
            <person name="Muntyan M.S."/>
            <person name="Sorokin D.Y."/>
        </authorList>
    </citation>
    <scope>NUCLEOTIDE SEQUENCE [LARGE SCALE GENOMIC DNA]</scope>
    <source>
        <strain evidence="2 3">Omega</strain>
    </source>
</reference>
<gene>
    <name evidence="2" type="ORF">CYPRO_2311</name>
</gene>
<keyword evidence="3" id="KW-1185">Reference proteome</keyword>
<dbReference type="RefSeq" id="WP_124245596.1">
    <property type="nucleotide sequence ID" value="NZ_CP027806.1"/>
</dbReference>
<proteinExistence type="predicted"/>
<evidence type="ECO:0000313" key="2">
    <source>
        <dbReference type="EMBL" id="AXJ01557.1"/>
    </source>
</evidence>
<dbReference type="OrthoDB" id="882159at2"/>
<dbReference type="Proteomes" id="UP000254808">
    <property type="component" value="Chromosome"/>
</dbReference>
<evidence type="ECO:0000256" key="1">
    <source>
        <dbReference type="SAM" id="SignalP"/>
    </source>
</evidence>
<feature type="chain" id="PRO_5016888694" evidence="1">
    <location>
        <begin position="23"/>
        <end position="145"/>
    </location>
</feature>
<protein>
    <submittedName>
        <fullName evidence="2">Uncharacterized protein</fullName>
    </submittedName>
</protein>
<feature type="signal peptide" evidence="1">
    <location>
        <begin position="1"/>
        <end position="22"/>
    </location>
</feature>
<dbReference type="KEGG" id="cprv:CYPRO_2311"/>
<accession>A0A345UM55</accession>
<name>A0A345UM55_9BACT</name>